<sequence>MFCPMAASTSKFTLAWSIHVRKRGTTLSIFKKLQDVGLMLKAFENFDHRDEVALFGPINLVSNMQQHPSCRRSDKIETFQTMHRSVHRDNATFR</sequence>
<evidence type="ECO:0000313" key="1">
    <source>
        <dbReference type="EMBL" id="PON34604.1"/>
    </source>
</evidence>
<name>A0A2P5ADH9_PARAD</name>
<dbReference type="OrthoDB" id="10276096at2759"/>
<dbReference type="EMBL" id="JXTB01000651">
    <property type="protein sequence ID" value="PON34604.1"/>
    <property type="molecule type" value="Genomic_DNA"/>
</dbReference>
<accession>A0A2P5ADH9</accession>
<gene>
    <name evidence="1" type="ORF">PanWU01x14_343230</name>
</gene>
<protein>
    <submittedName>
        <fullName evidence="1">Uncharacterized protein</fullName>
    </submittedName>
</protein>
<comment type="caution">
    <text evidence="1">The sequence shown here is derived from an EMBL/GenBank/DDBJ whole genome shotgun (WGS) entry which is preliminary data.</text>
</comment>
<proteinExistence type="predicted"/>
<evidence type="ECO:0000313" key="2">
    <source>
        <dbReference type="Proteomes" id="UP000237105"/>
    </source>
</evidence>
<dbReference type="Proteomes" id="UP000237105">
    <property type="component" value="Unassembled WGS sequence"/>
</dbReference>
<reference evidence="2" key="1">
    <citation type="submission" date="2016-06" db="EMBL/GenBank/DDBJ databases">
        <title>Parallel loss of symbiosis genes in relatives of nitrogen-fixing non-legume Parasponia.</title>
        <authorList>
            <person name="Van Velzen R."/>
            <person name="Holmer R."/>
            <person name="Bu F."/>
            <person name="Rutten L."/>
            <person name="Van Zeijl A."/>
            <person name="Liu W."/>
            <person name="Santuari L."/>
            <person name="Cao Q."/>
            <person name="Sharma T."/>
            <person name="Shen D."/>
            <person name="Roswanjaya Y."/>
            <person name="Wardhani T."/>
            <person name="Kalhor M.S."/>
            <person name="Jansen J."/>
            <person name="Van den Hoogen J."/>
            <person name="Gungor B."/>
            <person name="Hartog M."/>
            <person name="Hontelez J."/>
            <person name="Verver J."/>
            <person name="Yang W.-C."/>
            <person name="Schijlen E."/>
            <person name="Repin R."/>
            <person name="Schilthuizen M."/>
            <person name="Schranz E."/>
            <person name="Heidstra R."/>
            <person name="Miyata K."/>
            <person name="Fedorova E."/>
            <person name="Kohlen W."/>
            <person name="Bisseling T."/>
            <person name="Smit S."/>
            <person name="Geurts R."/>
        </authorList>
    </citation>
    <scope>NUCLEOTIDE SEQUENCE [LARGE SCALE GENOMIC DNA]</scope>
    <source>
        <strain evidence="2">cv. WU1-14</strain>
    </source>
</reference>
<keyword evidence="2" id="KW-1185">Reference proteome</keyword>
<dbReference type="AlphaFoldDB" id="A0A2P5ADH9"/>
<organism evidence="1 2">
    <name type="scientific">Parasponia andersonii</name>
    <name type="common">Sponia andersonii</name>
    <dbReference type="NCBI Taxonomy" id="3476"/>
    <lineage>
        <taxon>Eukaryota</taxon>
        <taxon>Viridiplantae</taxon>
        <taxon>Streptophyta</taxon>
        <taxon>Embryophyta</taxon>
        <taxon>Tracheophyta</taxon>
        <taxon>Spermatophyta</taxon>
        <taxon>Magnoliopsida</taxon>
        <taxon>eudicotyledons</taxon>
        <taxon>Gunneridae</taxon>
        <taxon>Pentapetalae</taxon>
        <taxon>rosids</taxon>
        <taxon>fabids</taxon>
        <taxon>Rosales</taxon>
        <taxon>Cannabaceae</taxon>
        <taxon>Parasponia</taxon>
    </lineage>
</organism>